<evidence type="ECO:0000256" key="8">
    <source>
        <dbReference type="ARBA" id="ARBA00046341"/>
    </source>
</evidence>
<evidence type="ECO:0000313" key="14">
    <source>
        <dbReference type="Proteomes" id="UP000788993"/>
    </source>
</evidence>
<dbReference type="EMBL" id="JAEUBD010000108">
    <property type="protein sequence ID" value="KAH3677531.1"/>
    <property type="molecule type" value="Genomic_DNA"/>
</dbReference>
<dbReference type="CDD" id="cd19672">
    <property type="entry name" value="UBR-box_UBR1_like"/>
    <property type="match status" value="1"/>
</dbReference>
<keyword evidence="6 10" id="KW-0833">Ubl conjugation pathway</keyword>
<reference evidence="13" key="1">
    <citation type="journal article" date="2021" name="Open Biol.">
        <title>Shared evolutionary footprints suggest mitochondrial oxidative damage underlies multiple complex I losses in fungi.</title>
        <authorList>
            <person name="Schikora-Tamarit M.A."/>
            <person name="Marcet-Houben M."/>
            <person name="Nosek J."/>
            <person name="Gabaldon T."/>
        </authorList>
    </citation>
    <scope>NUCLEOTIDE SEQUENCE</scope>
    <source>
        <strain evidence="13">NCAIM Y.01608</strain>
    </source>
</reference>
<keyword evidence="5 10" id="KW-0863">Zinc-finger</keyword>
<dbReference type="FunFam" id="2.10.110.30:FF:000002">
    <property type="entry name" value="Putative e3 ubiquitin-protein ligase ubr3"/>
    <property type="match status" value="1"/>
</dbReference>
<gene>
    <name evidence="13" type="ORF">OGATHE_001006</name>
</gene>
<evidence type="ECO:0000256" key="5">
    <source>
        <dbReference type="ARBA" id="ARBA00022771"/>
    </source>
</evidence>
<comment type="pathway">
    <text evidence="2 10">Protein modification; protein ubiquitination.</text>
</comment>
<evidence type="ECO:0000256" key="7">
    <source>
        <dbReference type="ARBA" id="ARBA00022833"/>
    </source>
</evidence>
<feature type="region of interest" description="Disordered" evidence="11">
    <location>
        <begin position="1755"/>
        <end position="1786"/>
    </location>
</feature>
<dbReference type="InterPro" id="IPR003126">
    <property type="entry name" value="Znf_UBR"/>
</dbReference>
<evidence type="ECO:0000256" key="3">
    <source>
        <dbReference type="ARBA" id="ARBA00022679"/>
    </source>
</evidence>
<protein>
    <recommendedName>
        <fullName evidence="10">E3 ubiquitin-protein ligase</fullName>
        <ecNumber evidence="10">2.3.2.27</ecNumber>
    </recommendedName>
</protein>
<sequence length="1802" mass="207376">MTISSKVNDLLVRLPRLFDFACTPDLDTSLMRILYYALSGNGEHYHLLFPDLVVNGDFPSSWEDTIIHDYHGFLTKGRFFDQQQKSTSKAHHGRICARKIEKNQIVYNCYDCGIDETCCLCDDCFNKEQHSDHNVGTHISTGDAICDCGDPNSWKCELNCVANSTMEPEPEDLPDDLVHNIYEVVQTILDYFIDVQSLNTQIVPGTRSYLYSKHDPNMFKQYSDAAKLSFEKYGVDDVNSEAFCLVVWNDEFHDWATSQQSIALALPSIGTDKKQLLTQEIDRVGKCTISVSTHLDILLDEFYKVQTHGLTATIVSSRDVCRDFLCEIIIKWLSTMTEHPNSKIAETIKTAIATNMFSQYHSVHERQTIPENLYDFERKSIFGNLLPDFKIPNIPGSRLKKDTTISLLRSNGINCTQEALNPGEPLAASTTRIQLFFFLEMRLWKKLRKVLRSLLMPTLTTSYKYRQTLSDQIVEILPALELTQAMYDREWNLSLLDHFRLQIYLDPNIGTHLLKTGKLDRIFQSALQLFKRNVNPETGVYAPQQNVHDWKIQRLLNAESASLRGLETLANYIKPGEEEILNVDTLCYILLILKIFTQSWSLKRKTDVHVEHESEESKLYFIRAHQVYNLTKHVGKVIAGVDHRSEIVENAIGLIGLYLNCTCVYDNDLDIIKYDVAREKTSFILPIHSLLAEVCRNYKFFEPHMLELESSQIHLAGSLLVADRNVDHINLFAIADQVLRSQVLSAQILSGFWVRNGQEAVFQELSYRYIFNPEGDLYLNQLSVLKEPSLKRSLLNIFDRYGLLNCVIGDLQFDNTIYEEKIYAIIGEMINFLYRMLTYRVFFDKSISQEDIEYLKTKYSICYRLSLNPVQYTELKRLVDNPSYFDCALNEVGEFVPPTGISDYGHYILKPEVYQELDHMSFFNRSNSQDDLEMSLLKSLAKLKKKKIEDVIIVPQIYKLKDGDLAGFSRIGLVLRTPIFVKFLYKALSFAITSDNDYYVPSLLHLVHAIIIDDGLYHTDENHGLQSFIDIPVCNLLLTIIQKEDISKIVAKKASHILDLLLMKDETVLQSLVDCFGQAHIDEFKKTANGKVLETKKERAKRLALKRQQKIMKKMSKQQAAFVEQNKEFFEESPASNEMDTDNTETELRSCIYCRNPENYNELFGMPTLISHSSIFWNIPISDMDAPSFMIPGFPQVESKTRKRKWNDLVNDISCFGTKCTRSKYVITGCLHGMHFSCFHNYLKENRFDVSQYTCPLCQSYCNSFIPTSPFPDFELEIASELKSRSWQNIYHENHGDNCSELSSYVFDKKMFRVLSHSETPAYKTIMKQLRTLMKENKIMRKVAKTSSHLLSMKFSLPILLGNTLEMYEIASRFDFDDQKDDLSSMNTTLLQSLIQFRVLLNYLPPDPASEQKRSAEYNTLLKTNNFGFTTEMMILYLEGNESCDILMRVGMTKWIVKSFFSLISRFSLNPNNLKIDSILEETKPVDESIKDMFVILAKKCAANLFRKFISEIGPTYYEDELVNKIHSIMVNCFNRYYRQLELVKHTFKLSGGHFLTFNELFQNLKDPKSLEYSVSVQMATLMSHYLSSPNALALDFPGKVHLCDLPEKLTDFLKNDLISKEKASERKFLCLFCGTLVKKKVQHLASCKLNDASYSLFFSPFNNKLEFELTATKSNFFVDIQIPNGASVSVGSPYFNKHGEPAGGLLGAGESGTLHLPRYNYINKIWLNQFLISTIYRDLHSTIMRRRRAAPFQFGIPARDPPQASDDDEEMSEDGDDDTEAMDPEEFLTDLLMRQGYYELL</sequence>
<reference evidence="13" key="2">
    <citation type="submission" date="2021-01" db="EMBL/GenBank/DDBJ databases">
        <authorList>
            <person name="Schikora-Tamarit M.A."/>
        </authorList>
    </citation>
    <scope>NUCLEOTIDE SEQUENCE</scope>
    <source>
        <strain evidence="13">NCAIM Y.01608</strain>
    </source>
</reference>
<dbReference type="PANTHER" id="PTHR21497">
    <property type="entry name" value="UBIQUITIN LIGASE E3 ALPHA-RELATED"/>
    <property type="match status" value="1"/>
</dbReference>
<dbReference type="Pfam" id="PF22960">
    <property type="entry name" value="WHD_UBR1"/>
    <property type="match status" value="1"/>
</dbReference>
<dbReference type="GO" id="GO:0005737">
    <property type="term" value="C:cytoplasm"/>
    <property type="evidence" value="ECO:0007669"/>
    <property type="project" value="TreeGrafter"/>
</dbReference>
<dbReference type="InterPro" id="IPR039164">
    <property type="entry name" value="UBR1-like"/>
</dbReference>
<keyword evidence="4 10" id="KW-0479">Metal-binding</keyword>
<name>A0A9P8PSM8_9ASCO</name>
<organism evidence="13 14">
    <name type="scientific">Ogataea polymorpha</name>
    <dbReference type="NCBI Taxonomy" id="460523"/>
    <lineage>
        <taxon>Eukaryota</taxon>
        <taxon>Fungi</taxon>
        <taxon>Dikarya</taxon>
        <taxon>Ascomycota</taxon>
        <taxon>Saccharomycotina</taxon>
        <taxon>Pichiomycetes</taxon>
        <taxon>Pichiales</taxon>
        <taxon>Pichiaceae</taxon>
        <taxon>Ogataea</taxon>
    </lineage>
</organism>
<comment type="similarity">
    <text evidence="8 10">Belongs to the E3 ubiquitin-protein ligase UBR1-like family.</text>
</comment>
<accession>A0A9P8PSM8</accession>
<comment type="caution">
    <text evidence="13">The sequence shown here is derived from an EMBL/GenBank/DDBJ whole genome shotgun (WGS) entry which is preliminary data.</text>
</comment>
<comment type="function">
    <text evidence="10">Ubiquitin ligase protein which is a component of the N-end rule pathway. Recognizes and binds to proteins bearing specific N-terminal residues that are destabilizing according to the N-end rule, leading to their ubiquitination and subsequent degradation.</text>
</comment>
<evidence type="ECO:0000256" key="2">
    <source>
        <dbReference type="ARBA" id="ARBA00004906"/>
    </source>
</evidence>
<dbReference type="Pfam" id="PF02207">
    <property type="entry name" value="zf-UBR"/>
    <property type="match status" value="1"/>
</dbReference>
<dbReference type="EC" id="2.3.2.27" evidence="10"/>
<feature type="compositionally biased region" description="Acidic residues" evidence="11">
    <location>
        <begin position="1766"/>
        <end position="1786"/>
    </location>
</feature>
<keyword evidence="14" id="KW-1185">Reference proteome</keyword>
<evidence type="ECO:0000313" key="13">
    <source>
        <dbReference type="EMBL" id="KAH3677531.1"/>
    </source>
</evidence>
<evidence type="ECO:0000256" key="9">
    <source>
        <dbReference type="PROSITE-ProRule" id="PRU00508"/>
    </source>
</evidence>
<proteinExistence type="inferred from homology"/>
<comment type="catalytic activity">
    <reaction evidence="1 10">
        <text>S-ubiquitinyl-[E2 ubiquitin-conjugating enzyme]-L-cysteine + [acceptor protein]-L-lysine = [E2 ubiquitin-conjugating enzyme]-L-cysteine + N(6)-ubiquitinyl-[acceptor protein]-L-lysine.</text>
        <dbReference type="EC" id="2.3.2.27"/>
    </reaction>
</comment>
<feature type="zinc finger region" description="UBR-type" evidence="9">
    <location>
        <begin position="94"/>
        <end position="165"/>
    </location>
</feature>
<keyword evidence="7 10" id="KW-0862">Zinc</keyword>
<evidence type="ECO:0000256" key="11">
    <source>
        <dbReference type="SAM" id="MobiDB-lite"/>
    </source>
</evidence>
<dbReference type="GO" id="GO:0061630">
    <property type="term" value="F:ubiquitin protein ligase activity"/>
    <property type="evidence" value="ECO:0007669"/>
    <property type="project" value="UniProtKB-UniRule"/>
</dbReference>
<dbReference type="GO" id="GO:0016567">
    <property type="term" value="P:protein ubiquitination"/>
    <property type="evidence" value="ECO:0007669"/>
    <property type="project" value="UniProtKB-UniRule"/>
</dbReference>
<evidence type="ECO:0000256" key="6">
    <source>
        <dbReference type="ARBA" id="ARBA00022786"/>
    </source>
</evidence>
<dbReference type="Proteomes" id="UP000788993">
    <property type="component" value="Unassembled WGS sequence"/>
</dbReference>
<dbReference type="PROSITE" id="PS51157">
    <property type="entry name" value="ZF_UBR"/>
    <property type="match status" value="1"/>
</dbReference>
<evidence type="ECO:0000259" key="12">
    <source>
        <dbReference type="PROSITE" id="PS51157"/>
    </source>
</evidence>
<evidence type="ECO:0000256" key="4">
    <source>
        <dbReference type="ARBA" id="ARBA00022723"/>
    </source>
</evidence>
<dbReference type="GO" id="GO:0071596">
    <property type="term" value="P:ubiquitin-dependent protein catabolic process via the N-end rule pathway"/>
    <property type="evidence" value="ECO:0007669"/>
    <property type="project" value="UniProtKB-UniRule"/>
</dbReference>
<evidence type="ECO:0000256" key="10">
    <source>
        <dbReference type="RuleBase" id="RU366018"/>
    </source>
</evidence>
<evidence type="ECO:0000256" key="1">
    <source>
        <dbReference type="ARBA" id="ARBA00000900"/>
    </source>
</evidence>
<dbReference type="GO" id="GO:0000151">
    <property type="term" value="C:ubiquitin ligase complex"/>
    <property type="evidence" value="ECO:0007669"/>
    <property type="project" value="TreeGrafter"/>
</dbReference>
<keyword evidence="3 10" id="KW-0808">Transferase</keyword>
<dbReference type="SMART" id="SM00396">
    <property type="entry name" value="ZnF_UBR1"/>
    <property type="match status" value="1"/>
</dbReference>
<dbReference type="PANTHER" id="PTHR21497:SF26">
    <property type="entry name" value="E3 UBIQUITIN-PROTEIN LIGASE UBR1"/>
    <property type="match status" value="1"/>
</dbReference>
<dbReference type="GO" id="GO:0008270">
    <property type="term" value="F:zinc ion binding"/>
    <property type="evidence" value="ECO:0007669"/>
    <property type="project" value="UniProtKB-UniRule"/>
</dbReference>
<dbReference type="InterPro" id="IPR055194">
    <property type="entry name" value="UBR1-like_WH"/>
</dbReference>
<dbReference type="Gene3D" id="2.10.110.30">
    <property type="match status" value="1"/>
</dbReference>
<feature type="domain" description="UBR-type" evidence="12">
    <location>
        <begin position="94"/>
        <end position="165"/>
    </location>
</feature>